<dbReference type="AlphaFoldDB" id="A0A5S4EYS6"/>
<proteinExistence type="predicted"/>
<comment type="caution">
    <text evidence="1">The sequence shown here is derived from an EMBL/GenBank/DDBJ whole genome shotgun (WGS) entry which is preliminary data.</text>
</comment>
<reference evidence="1 2" key="1">
    <citation type="submission" date="2019-05" db="EMBL/GenBank/DDBJ databases">
        <title>Draft genome sequence of Nonomuraea turkmeniaca DSM 43926.</title>
        <authorList>
            <person name="Saricaoglu S."/>
            <person name="Isik K."/>
        </authorList>
    </citation>
    <scope>NUCLEOTIDE SEQUENCE [LARGE SCALE GENOMIC DNA]</scope>
    <source>
        <strain evidence="1 2">DSM 43926</strain>
    </source>
</reference>
<sequence>MPQIKRAAAFAAVLAALNVAHEIGDHWVQTNHQAATKGGRGEHQRAGQLACAGHVAGVTAAKAVVLAITCKAIGLRLRPGRTAAALVLDAGTHYWADRRWTLEALAELLGKGAYFRLGLPREGRDDPKTLGSGRFALDQAFHRAALWATALIISGGAE</sequence>
<keyword evidence="2" id="KW-1185">Reference proteome</keyword>
<dbReference type="EMBL" id="VCKY01000264">
    <property type="protein sequence ID" value="TMR08881.1"/>
    <property type="molecule type" value="Genomic_DNA"/>
</dbReference>
<dbReference type="Proteomes" id="UP000309128">
    <property type="component" value="Unassembled WGS sequence"/>
</dbReference>
<evidence type="ECO:0000313" key="1">
    <source>
        <dbReference type="EMBL" id="TMR08881.1"/>
    </source>
</evidence>
<organism evidence="1 2">
    <name type="scientific">Nonomuraea turkmeniaca</name>
    <dbReference type="NCBI Taxonomy" id="103838"/>
    <lineage>
        <taxon>Bacteria</taxon>
        <taxon>Bacillati</taxon>
        <taxon>Actinomycetota</taxon>
        <taxon>Actinomycetes</taxon>
        <taxon>Streptosporangiales</taxon>
        <taxon>Streptosporangiaceae</taxon>
        <taxon>Nonomuraea</taxon>
    </lineage>
</organism>
<evidence type="ECO:0000313" key="2">
    <source>
        <dbReference type="Proteomes" id="UP000309128"/>
    </source>
</evidence>
<name>A0A5S4EYS6_9ACTN</name>
<gene>
    <name evidence="1" type="ORF">ETD86_45755</name>
</gene>
<protein>
    <submittedName>
        <fullName evidence="1">Transcriptional regulator</fullName>
    </submittedName>
</protein>
<dbReference type="OrthoDB" id="3542456at2"/>
<accession>A0A5S4EYS6</accession>